<evidence type="ECO:0000313" key="20">
    <source>
        <dbReference type="Proteomes" id="UP000824219"/>
    </source>
</evidence>
<dbReference type="Pfam" id="PF11838">
    <property type="entry name" value="ERAP1_C"/>
    <property type="match status" value="1"/>
</dbReference>
<evidence type="ECO:0000256" key="9">
    <source>
        <dbReference type="ARBA" id="ARBA00022968"/>
    </source>
</evidence>
<dbReference type="GO" id="GO:0005615">
    <property type="term" value="C:extracellular space"/>
    <property type="evidence" value="ECO:0007669"/>
    <property type="project" value="TreeGrafter"/>
</dbReference>
<dbReference type="Gene3D" id="2.60.40.1730">
    <property type="entry name" value="tricorn interacting facor f3 domain"/>
    <property type="match status" value="1"/>
</dbReference>
<comment type="cofactor">
    <cofactor evidence="15">
        <name>Zn(2+)</name>
        <dbReference type="ChEBI" id="CHEBI:29105"/>
    </cofactor>
    <text evidence="15">Binds 1 zinc ion per subunit.</text>
</comment>
<dbReference type="InterPro" id="IPR050344">
    <property type="entry name" value="Peptidase_M1_aminopeptidases"/>
</dbReference>
<evidence type="ECO:0000256" key="13">
    <source>
        <dbReference type="ARBA" id="ARBA00023180"/>
    </source>
</evidence>
<comment type="subcellular location">
    <subcellularLocation>
        <location evidence="1">Membrane</location>
        <topology evidence="1">Single-pass type II membrane protein</topology>
    </subcellularLocation>
</comment>
<dbReference type="InterPro" id="IPR042097">
    <property type="entry name" value="Aminopeptidase_N-like_N_sf"/>
</dbReference>
<dbReference type="GO" id="GO:0043171">
    <property type="term" value="P:peptide catabolic process"/>
    <property type="evidence" value="ECO:0007669"/>
    <property type="project" value="TreeGrafter"/>
</dbReference>
<protein>
    <recommendedName>
        <fullName evidence="18">F-box domain-containing protein</fullName>
    </recommendedName>
</protein>
<dbReference type="InterPro" id="IPR014782">
    <property type="entry name" value="Peptidase_M1_dom"/>
</dbReference>
<keyword evidence="6 15" id="KW-0479">Metal-binding</keyword>
<keyword evidence="5 17" id="KW-0812">Transmembrane</keyword>
<dbReference type="SUPFAM" id="SSF52047">
    <property type="entry name" value="RNI-like"/>
    <property type="match status" value="1"/>
</dbReference>
<evidence type="ECO:0000256" key="8">
    <source>
        <dbReference type="ARBA" id="ARBA00022833"/>
    </source>
</evidence>
<keyword evidence="4" id="KW-0645">Protease</keyword>
<dbReference type="FunFam" id="1.10.390.10:FF:000016">
    <property type="entry name" value="Glutamyl aminopeptidase"/>
    <property type="match status" value="1"/>
</dbReference>
<evidence type="ECO:0000256" key="1">
    <source>
        <dbReference type="ARBA" id="ARBA00004606"/>
    </source>
</evidence>
<feature type="binding site" evidence="15">
    <location>
        <position position="775"/>
    </location>
    <ligand>
        <name>Zn(2+)</name>
        <dbReference type="ChEBI" id="CHEBI:29105"/>
        <note>catalytic</note>
    </ligand>
</feature>
<dbReference type="GO" id="GO:0005886">
    <property type="term" value="C:plasma membrane"/>
    <property type="evidence" value="ECO:0007669"/>
    <property type="project" value="TreeGrafter"/>
</dbReference>
<feature type="transmembrane region" description="Helical" evidence="17">
    <location>
        <begin position="387"/>
        <end position="409"/>
    </location>
</feature>
<dbReference type="EMBL" id="JAHKSW010000004">
    <property type="protein sequence ID" value="KAG7333203.1"/>
    <property type="molecule type" value="Genomic_DNA"/>
</dbReference>
<dbReference type="InterPro" id="IPR036047">
    <property type="entry name" value="F-box-like_dom_sf"/>
</dbReference>
<dbReference type="CDD" id="cd09601">
    <property type="entry name" value="M1_APN-Q_like"/>
    <property type="match status" value="1"/>
</dbReference>
<dbReference type="InterPro" id="IPR045357">
    <property type="entry name" value="Aminopeptidase_N-like_N"/>
</dbReference>
<dbReference type="InterPro" id="IPR034016">
    <property type="entry name" value="M1_APN-typ"/>
</dbReference>
<dbReference type="PANTHER" id="PTHR11533">
    <property type="entry name" value="PROTEASE M1 ZINC METALLOPROTEASE"/>
    <property type="match status" value="1"/>
</dbReference>
<evidence type="ECO:0000256" key="5">
    <source>
        <dbReference type="ARBA" id="ARBA00022692"/>
    </source>
</evidence>
<dbReference type="GO" id="GO:0008270">
    <property type="term" value="F:zinc ion binding"/>
    <property type="evidence" value="ECO:0007669"/>
    <property type="project" value="InterPro"/>
</dbReference>
<keyword evidence="20" id="KW-1185">Reference proteome</keyword>
<evidence type="ECO:0000313" key="19">
    <source>
        <dbReference type="EMBL" id="KAG7333203.1"/>
    </source>
</evidence>
<evidence type="ECO:0000256" key="15">
    <source>
        <dbReference type="PIRSR" id="PIRSR634016-3"/>
    </source>
</evidence>
<feature type="binding site" evidence="15">
    <location>
        <position position="752"/>
    </location>
    <ligand>
        <name>Zn(2+)</name>
        <dbReference type="ChEBI" id="CHEBI:29105"/>
        <note>catalytic</note>
    </ligand>
</feature>
<comment type="similarity">
    <text evidence="2">Belongs to the peptidase M1 family.</text>
</comment>
<dbReference type="FunFam" id="2.60.40.1730:FF:000013">
    <property type="entry name" value="Aminopeptidase"/>
    <property type="match status" value="1"/>
</dbReference>
<dbReference type="CDD" id="cd22138">
    <property type="entry name" value="F-box_unchar"/>
    <property type="match status" value="1"/>
</dbReference>
<evidence type="ECO:0000256" key="10">
    <source>
        <dbReference type="ARBA" id="ARBA00022989"/>
    </source>
</evidence>
<dbReference type="InterPro" id="IPR024571">
    <property type="entry name" value="ERAP1-like_C_dom"/>
</dbReference>
<keyword evidence="12 17" id="KW-0472">Membrane</keyword>
<evidence type="ECO:0000256" key="2">
    <source>
        <dbReference type="ARBA" id="ARBA00010136"/>
    </source>
</evidence>
<keyword evidence="9" id="KW-0735">Signal-anchor</keyword>
<dbReference type="InterPro" id="IPR001810">
    <property type="entry name" value="F-box_dom"/>
</dbReference>
<dbReference type="Gene3D" id="2.60.40.1910">
    <property type="match status" value="1"/>
</dbReference>
<evidence type="ECO:0000256" key="14">
    <source>
        <dbReference type="PIRSR" id="PIRSR634016-1"/>
    </source>
</evidence>
<evidence type="ECO:0000256" key="6">
    <source>
        <dbReference type="ARBA" id="ARBA00022723"/>
    </source>
</evidence>
<dbReference type="GO" id="GO:0070006">
    <property type="term" value="F:metalloaminopeptidase activity"/>
    <property type="evidence" value="ECO:0007669"/>
    <property type="project" value="TreeGrafter"/>
</dbReference>
<dbReference type="Gene3D" id="1.25.50.20">
    <property type="match status" value="1"/>
</dbReference>
<dbReference type="InterPro" id="IPR001930">
    <property type="entry name" value="Peptidase_M1"/>
</dbReference>
<feature type="active site" description="Proton acceptor" evidence="14">
    <location>
        <position position="753"/>
    </location>
</feature>
<dbReference type="PRINTS" id="PR00756">
    <property type="entry name" value="ALADIPTASE"/>
</dbReference>
<dbReference type="Proteomes" id="UP000824219">
    <property type="component" value="Linkage Group LG04"/>
</dbReference>
<evidence type="ECO:0000256" key="4">
    <source>
        <dbReference type="ARBA" id="ARBA00022670"/>
    </source>
</evidence>
<feature type="binding site" evidence="15">
    <location>
        <position position="756"/>
    </location>
    <ligand>
        <name>Zn(2+)</name>
        <dbReference type="ChEBI" id="CHEBI:29105"/>
        <note>catalytic</note>
    </ligand>
</feature>
<dbReference type="OrthoDB" id="510539at2759"/>
<dbReference type="Pfam" id="PF17900">
    <property type="entry name" value="Peptidase_M1_N"/>
    <property type="match status" value="1"/>
</dbReference>
<name>A0A9D3P230_9TELE</name>
<keyword evidence="7" id="KW-0378">Hydrolase</keyword>
<evidence type="ECO:0000256" key="17">
    <source>
        <dbReference type="SAM" id="Phobius"/>
    </source>
</evidence>
<evidence type="ECO:0000256" key="11">
    <source>
        <dbReference type="ARBA" id="ARBA00023049"/>
    </source>
</evidence>
<dbReference type="GO" id="GO:0042277">
    <property type="term" value="F:peptide binding"/>
    <property type="evidence" value="ECO:0007669"/>
    <property type="project" value="TreeGrafter"/>
</dbReference>
<dbReference type="SUPFAM" id="SSF81383">
    <property type="entry name" value="F-box domain"/>
    <property type="match status" value="1"/>
</dbReference>
<accession>A0A9D3P230</accession>
<sequence>MPPRKRPLIPVSARRRPKDDDDYFPFNLLPVECQLHVLSFLSEVDKCNSALVCSSWSCLVRSGKLWRVADYSRRGVFRLGQEGLLVSNREFERWKAWVHHYTHHLISRGASLLTLKASFDLGDQCNKWEELLSHLLENVHCRDLSHLDLNWTFTLLEPLDLRVHSGSSSHQDVITKMDQVNNFQILLAKLAQSCPRITKMRLHFDWSDKSVALITQFQHLRILELKYFWVFKGVSPSTLQTLTKSLPNLKSLTLNVLVPLRNLGISYTLESLSLEFLDVSLSRGLVFSCLKLPTLRELRAKKIVRGITLDRRTRLRIQSRWPCLYQVLREGTPKLQSKASFFLLVLDSEVGRGGDEILTITCKLGFTCWSFSHGTDMAKGVYISKTLAIATVVLTLSALGGIIVMVTLYQMQIAKMPPQPLPSLRPTTPIPTGLPPTLRLPDNLIPHSYKINLQPHLYTKLPNATEQVYIFEGNSTVMFKCVKDTWTIFLHALDLSIDQVRVTHSNTRENIGVDRYTLHNDSHFFEIVLKKQLVGNGDYYELFTKFKGELLDDLTGLYTSQYTVVTDGEEEKRFLVASQMQATEARKVFPCFDEPAMKAVFNITIIHRPSTKALSNAKLDNDPNVEGDWIVSTFAPTPVMSTYLLAFTVNEFTSQIGQHDNKDMMIWARPEAVTAGHTEYAQSITGQILTFYENTFKLKYPLNKLDQIALPDFSAGAMENWGLTMYRESALLYKEGVSSSSDKEWVAIVVAHELAHQWFGNLVTMNWWNNLWLSEGFATYISYLGVDYIESTWNIRDMFVLKEMHPVMELDSLNTSHPLSLKESEVETTYEILQLFDSITYSKGAAVLRMLSAYMGETKFFEGLECYLENYKYNTADTTDLWKCMQKATHEEIESLMTTWTEQAGYPVININTATGEIAQEQFLLKRAEDTGLEWQIPIIYMKSGSLQPNTVLKEKGPVRKPAYEVTDDGWLLVNINASGYYRVNYDEQNWDRLIKQLESDHQPIPLINRGQLIDDAFNLARAKYINVTLALSTTKYLINETEYIPWESALNNLGYFILMFDRAEVYGPMQKYLRTQIEPLYTYYQEYTDNATIPGDLSDQYNQINAISVACSNGLKNCTDMATKLFAEWRSGIDRIPPNLKSTIYCHAIAAGGEDDWDFTWKKYEESRLASEQDVLRYALSCTKIIWLLNRYLEYTLDPNKIRKMDVVSTIRYIARNVAGQALAWDFIRAQWDYISQLYGGGIISYGSLINDVTERFNTDFELQQLKQFKNEHDEDSLGPTSQALDQAIERTEANIKWVKENKQTVLNWFREQR</sequence>
<dbReference type="PANTHER" id="PTHR11533:SF259">
    <property type="entry name" value="AMINOPEPTIDASE"/>
    <property type="match status" value="1"/>
</dbReference>
<dbReference type="FunFam" id="1.25.50.20:FF:000012">
    <property type="entry name" value="Aminopeptidase N"/>
    <property type="match status" value="1"/>
</dbReference>
<evidence type="ECO:0000256" key="16">
    <source>
        <dbReference type="PIRSR" id="PIRSR634016-4"/>
    </source>
</evidence>
<dbReference type="InterPro" id="IPR027268">
    <property type="entry name" value="Peptidase_M4/M1_CTD_sf"/>
</dbReference>
<dbReference type="Gene3D" id="3.80.10.10">
    <property type="entry name" value="Ribonuclease Inhibitor"/>
    <property type="match status" value="1"/>
</dbReference>
<dbReference type="Gene3D" id="1.20.1280.50">
    <property type="match status" value="1"/>
</dbReference>
<dbReference type="PROSITE" id="PS50181">
    <property type="entry name" value="FBOX"/>
    <property type="match status" value="1"/>
</dbReference>
<dbReference type="GO" id="GO:0005737">
    <property type="term" value="C:cytoplasm"/>
    <property type="evidence" value="ECO:0007669"/>
    <property type="project" value="TreeGrafter"/>
</dbReference>
<gene>
    <name evidence="19" type="ORF">KOW79_003338</name>
</gene>
<dbReference type="SUPFAM" id="SSF55486">
    <property type="entry name" value="Metalloproteases ('zincins'), catalytic domain"/>
    <property type="match status" value="1"/>
</dbReference>
<feature type="domain" description="F-box" evidence="18">
    <location>
        <begin position="23"/>
        <end position="69"/>
    </location>
</feature>
<dbReference type="InterPro" id="IPR032675">
    <property type="entry name" value="LRR_dom_sf"/>
</dbReference>
<keyword evidence="11" id="KW-0482">Metalloprotease</keyword>
<keyword evidence="8 15" id="KW-0862">Zinc</keyword>
<evidence type="ECO:0000256" key="7">
    <source>
        <dbReference type="ARBA" id="ARBA00022801"/>
    </source>
</evidence>
<dbReference type="Pfam" id="PF12937">
    <property type="entry name" value="F-box-like"/>
    <property type="match status" value="1"/>
</dbReference>
<evidence type="ECO:0000256" key="12">
    <source>
        <dbReference type="ARBA" id="ARBA00023136"/>
    </source>
</evidence>
<reference evidence="19 20" key="1">
    <citation type="submission" date="2021-06" db="EMBL/GenBank/DDBJ databases">
        <title>Chromosome-level genome assembly of the red-tail catfish (Hemibagrus wyckioides).</title>
        <authorList>
            <person name="Shao F."/>
        </authorList>
    </citation>
    <scope>NUCLEOTIDE SEQUENCE [LARGE SCALE GENOMIC DNA]</scope>
    <source>
        <strain evidence="19">EC202008001</strain>
        <tissue evidence="19">Blood</tissue>
    </source>
</reference>
<dbReference type="Gene3D" id="1.10.390.10">
    <property type="entry name" value="Neutral Protease Domain 2"/>
    <property type="match status" value="1"/>
</dbReference>
<organism evidence="19 20">
    <name type="scientific">Hemibagrus wyckioides</name>
    <dbReference type="NCBI Taxonomy" id="337641"/>
    <lineage>
        <taxon>Eukaryota</taxon>
        <taxon>Metazoa</taxon>
        <taxon>Chordata</taxon>
        <taxon>Craniata</taxon>
        <taxon>Vertebrata</taxon>
        <taxon>Euteleostomi</taxon>
        <taxon>Actinopterygii</taxon>
        <taxon>Neopterygii</taxon>
        <taxon>Teleostei</taxon>
        <taxon>Ostariophysi</taxon>
        <taxon>Siluriformes</taxon>
        <taxon>Bagridae</taxon>
        <taxon>Hemibagrus</taxon>
    </lineage>
</organism>
<keyword evidence="3" id="KW-0031">Aminopeptidase</keyword>
<evidence type="ECO:0000256" key="3">
    <source>
        <dbReference type="ARBA" id="ARBA00022438"/>
    </source>
</evidence>
<dbReference type="SUPFAM" id="SSF63737">
    <property type="entry name" value="Leukotriene A4 hydrolase N-terminal domain"/>
    <property type="match status" value="1"/>
</dbReference>
<comment type="caution">
    <text evidence="19">The sequence shown here is derived from an EMBL/GenBank/DDBJ whole genome shotgun (WGS) entry which is preliminary data.</text>
</comment>
<dbReference type="GO" id="GO:0006508">
    <property type="term" value="P:proteolysis"/>
    <property type="evidence" value="ECO:0007669"/>
    <property type="project" value="UniProtKB-KW"/>
</dbReference>
<evidence type="ECO:0000259" key="18">
    <source>
        <dbReference type="PROSITE" id="PS50181"/>
    </source>
</evidence>
<dbReference type="SMART" id="SM00256">
    <property type="entry name" value="FBOX"/>
    <property type="match status" value="1"/>
</dbReference>
<keyword evidence="13" id="KW-0325">Glycoprotein</keyword>
<dbReference type="Pfam" id="PF01433">
    <property type="entry name" value="Peptidase_M1"/>
    <property type="match status" value="1"/>
</dbReference>
<proteinExistence type="inferred from homology"/>
<feature type="site" description="Transition state stabilizer" evidence="16">
    <location>
        <position position="841"/>
    </location>
</feature>
<keyword evidence="10 17" id="KW-1133">Transmembrane helix</keyword>